<keyword evidence="3" id="KW-1185">Reference proteome</keyword>
<accession>A0ABT5VQI3</accession>
<comment type="caution">
    <text evidence="2">The sequence shown here is derived from an EMBL/GenBank/DDBJ whole genome shotgun (WGS) entry which is preliminary data.</text>
</comment>
<dbReference type="Gene3D" id="2.130.10.10">
    <property type="entry name" value="YVTN repeat-like/Quinoprotein amine dehydrogenase"/>
    <property type="match status" value="4"/>
</dbReference>
<feature type="domain" description="Secretion system C-terminal sorting" evidence="1">
    <location>
        <begin position="1169"/>
        <end position="1240"/>
    </location>
</feature>
<reference evidence="2 3" key="1">
    <citation type="submission" date="2022-01" db="EMBL/GenBank/DDBJ databases">
        <title>Labilibaculum sp. nov, a marine bacterium isolated from Antarctica.</title>
        <authorList>
            <person name="Dai W."/>
        </authorList>
    </citation>
    <scope>NUCLEOTIDE SEQUENCE [LARGE SCALE GENOMIC DNA]</scope>
    <source>
        <strain evidence="2 3">DW002</strain>
    </source>
</reference>
<dbReference type="Proteomes" id="UP001528920">
    <property type="component" value="Unassembled WGS sequence"/>
</dbReference>
<proteinExistence type="predicted"/>
<evidence type="ECO:0000313" key="2">
    <source>
        <dbReference type="EMBL" id="MDE5417684.1"/>
    </source>
</evidence>
<dbReference type="InterPro" id="IPR015943">
    <property type="entry name" value="WD40/YVTN_repeat-like_dom_sf"/>
</dbReference>
<sequence>MKTKHILLIVGLLTLSGILISNYTQHSEKQFSSNEFTPKEFWQKQYQEKKEKRKVGYSKANKPDMYSKYFKDITTRIGENESGYQMNYKTLELQKARGNSSKLKSVKVGLEFIQRGPANVGGRTRAILIDPDDVNKTTWIAGSATGGIWRTTDGAENWTNLSDDLTNLSVNALAMASSNHDIIYAGTGESFPGSAQNLGNGIWKSLDRGLSWSQLSSTSTDKKFGYVNRLFVNPINAEIVIAATEAGIFKTINGGTDWAQVYESVSGVEDLAAYPTARDTIFAGENRKGILRTVDGGDNWEVFSKGLSTGSRYEVAVSPVNRNFVYTSIDISDEVSEVFFSIDNANNWAKFDDAQNFLGGQGGYDNTLEAHPFIDSVVFVAGVDMWKLAFNKTATEKSSAVKAAYTVDTDFLSFVSFGGSHLNGGLSTEEGSNVLSTDWTSVEIRFGAGLTQKAHRFTIPDQKTSGVPAAEYTYVDYVEVPFQVWDITNNKQLMVSFRDQENDGVFNLYTRDGESDAYGDLGREYIFINAIDYSADVANASIAVAGGHLNKALYMIWPELTAGATWDAANLPTSKVVVEYGAVEVYDGEKTSVADAYGNNGGANRYDQGAGFGDTKIPGLHPDHHNITIIPFEDGNFWVVNGNDGGIGVSENNGVTFTQKPNNYITTQFYGVAKNPDANEYIGGMQDNGTWQSAAAEDASSTSNYFFRLGGDGFECLWHRRDSKKLLGSIYYNAIYRSTNGGDTWGGVQGITEDDGPFVTKLSASKWNPDVVFAVAKEGVYKSTDFGANWTLKAIESFWGGVNSQHNVEVSLADANIVWAGAGMVNDGDFKIHVSQDEGETYTAVNEYADKDMRAYISGISTHPTQASTAYLLFSNSNSPKILRTTDLGQNWEDISGFGTGEVSTNGFPDVVTHCMIVMPSDTKTLWAGTEIGIFESTDDGVSWHALESNFPPVSVYDMQIVGKQVVIATHGRGVWSVDIPDIDRIPEISEYKEVQDKIINLNIDVKVDYDKLEIYLNGVVHQTIDTPEKGEQTFPITVDQAGTYKSYVIGYISDEPFKSNEEEVVVEDKIPTVSLLEVIAEYRLNLGVEIPVLFDKFEIYVNDEIFKTVNSPAVGTAYYEIYAKDAGVYSVYIIGYMFDSPFQSNTKEVEMIITDVETINQEVDQMKIYPNPCRDEFNLQLGNLSQNYSLEILDLSGRTVFVKKDRNAGTNTIQFGSLEAGLYIVRVTLDDKVMSSKIQVIK</sequence>
<name>A0ABT5VQI3_9BACT</name>
<dbReference type="PANTHER" id="PTHR43739:SF5">
    <property type="entry name" value="EXO-ALPHA-SIALIDASE"/>
    <property type="match status" value="1"/>
</dbReference>
<dbReference type="Pfam" id="PF18962">
    <property type="entry name" value="Por_Secre_tail"/>
    <property type="match status" value="1"/>
</dbReference>
<evidence type="ECO:0000259" key="1">
    <source>
        <dbReference type="Pfam" id="PF18962"/>
    </source>
</evidence>
<dbReference type="InterPro" id="IPR026444">
    <property type="entry name" value="Secre_tail"/>
</dbReference>
<organism evidence="2 3">
    <name type="scientific">Paralabilibaculum antarcticum</name>
    <dbReference type="NCBI Taxonomy" id="2912572"/>
    <lineage>
        <taxon>Bacteria</taxon>
        <taxon>Pseudomonadati</taxon>
        <taxon>Bacteroidota</taxon>
        <taxon>Bacteroidia</taxon>
        <taxon>Marinilabiliales</taxon>
        <taxon>Marinifilaceae</taxon>
        <taxon>Paralabilibaculum</taxon>
    </lineage>
</organism>
<dbReference type="PANTHER" id="PTHR43739">
    <property type="entry name" value="XYLOGLUCANASE (EUROFUNG)"/>
    <property type="match status" value="1"/>
</dbReference>
<dbReference type="CDD" id="cd15482">
    <property type="entry name" value="Sialidase_non-viral"/>
    <property type="match status" value="1"/>
</dbReference>
<dbReference type="RefSeq" id="WP_275109023.1">
    <property type="nucleotide sequence ID" value="NZ_JAKJSC010000001.1"/>
</dbReference>
<gene>
    <name evidence="2" type="ORF">L3049_06660</name>
</gene>
<dbReference type="InterPro" id="IPR052025">
    <property type="entry name" value="Xyloglucanase_GH74"/>
</dbReference>
<dbReference type="EMBL" id="JAKJSC010000001">
    <property type="protein sequence ID" value="MDE5417684.1"/>
    <property type="molecule type" value="Genomic_DNA"/>
</dbReference>
<dbReference type="SUPFAM" id="SSF110296">
    <property type="entry name" value="Oligoxyloglucan reducing end-specific cellobiohydrolase"/>
    <property type="match status" value="2"/>
</dbReference>
<evidence type="ECO:0000313" key="3">
    <source>
        <dbReference type="Proteomes" id="UP001528920"/>
    </source>
</evidence>
<protein>
    <submittedName>
        <fullName evidence="2">T9SS type A sorting domain-containing protein</fullName>
    </submittedName>
</protein>
<dbReference type="NCBIfam" id="TIGR04183">
    <property type="entry name" value="Por_Secre_tail"/>
    <property type="match status" value="1"/>
</dbReference>